<proteinExistence type="predicted"/>
<accession>A0A9D4REQ0</accession>
<gene>
    <name evidence="1" type="ORF">DPMN_026839</name>
</gene>
<sequence length="58" mass="6379">MVGTTFVQNWPTLSERYLIQEPDTPEPARDLIPVPMSVSTGPPVPSTHAAECVYEVSH</sequence>
<dbReference type="AlphaFoldDB" id="A0A9D4REQ0"/>
<evidence type="ECO:0000313" key="2">
    <source>
        <dbReference type="Proteomes" id="UP000828390"/>
    </source>
</evidence>
<reference evidence="1" key="2">
    <citation type="submission" date="2020-11" db="EMBL/GenBank/DDBJ databases">
        <authorList>
            <person name="McCartney M.A."/>
            <person name="Auch B."/>
            <person name="Kono T."/>
            <person name="Mallez S."/>
            <person name="Becker A."/>
            <person name="Gohl D.M."/>
            <person name="Silverstein K.A.T."/>
            <person name="Koren S."/>
            <person name="Bechman K.B."/>
            <person name="Herman A."/>
            <person name="Abrahante J.E."/>
            <person name="Garbe J."/>
        </authorList>
    </citation>
    <scope>NUCLEOTIDE SEQUENCE</scope>
    <source>
        <strain evidence="1">Duluth1</strain>
        <tissue evidence="1">Whole animal</tissue>
    </source>
</reference>
<organism evidence="1 2">
    <name type="scientific">Dreissena polymorpha</name>
    <name type="common">Zebra mussel</name>
    <name type="synonym">Mytilus polymorpha</name>
    <dbReference type="NCBI Taxonomy" id="45954"/>
    <lineage>
        <taxon>Eukaryota</taxon>
        <taxon>Metazoa</taxon>
        <taxon>Spiralia</taxon>
        <taxon>Lophotrochozoa</taxon>
        <taxon>Mollusca</taxon>
        <taxon>Bivalvia</taxon>
        <taxon>Autobranchia</taxon>
        <taxon>Heteroconchia</taxon>
        <taxon>Euheterodonta</taxon>
        <taxon>Imparidentia</taxon>
        <taxon>Neoheterodontei</taxon>
        <taxon>Myida</taxon>
        <taxon>Dreissenoidea</taxon>
        <taxon>Dreissenidae</taxon>
        <taxon>Dreissena</taxon>
    </lineage>
</organism>
<reference evidence="1" key="1">
    <citation type="journal article" date="2019" name="bioRxiv">
        <title>The Genome of the Zebra Mussel, Dreissena polymorpha: A Resource for Invasive Species Research.</title>
        <authorList>
            <person name="McCartney M.A."/>
            <person name="Auch B."/>
            <person name="Kono T."/>
            <person name="Mallez S."/>
            <person name="Zhang Y."/>
            <person name="Obille A."/>
            <person name="Becker A."/>
            <person name="Abrahante J.E."/>
            <person name="Garbe J."/>
            <person name="Badalamenti J.P."/>
            <person name="Herman A."/>
            <person name="Mangelson H."/>
            <person name="Liachko I."/>
            <person name="Sullivan S."/>
            <person name="Sone E.D."/>
            <person name="Koren S."/>
            <person name="Silverstein K.A.T."/>
            <person name="Beckman K.B."/>
            <person name="Gohl D.M."/>
        </authorList>
    </citation>
    <scope>NUCLEOTIDE SEQUENCE</scope>
    <source>
        <strain evidence="1">Duluth1</strain>
        <tissue evidence="1">Whole animal</tissue>
    </source>
</reference>
<evidence type="ECO:0000313" key="1">
    <source>
        <dbReference type="EMBL" id="KAH3863837.1"/>
    </source>
</evidence>
<protein>
    <submittedName>
        <fullName evidence="1">Uncharacterized protein</fullName>
    </submittedName>
</protein>
<comment type="caution">
    <text evidence="1">The sequence shown here is derived from an EMBL/GenBank/DDBJ whole genome shotgun (WGS) entry which is preliminary data.</text>
</comment>
<name>A0A9D4REQ0_DREPO</name>
<keyword evidence="2" id="KW-1185">Reference proteome</keyword>
<dbReference type="Proteomes" id="UP000828390">
    <property type="component" value="Unassembled WGS sequence"/>
</dbReference>
<dbReference type="EMBL" id="JAIWYP010000002">
    <property type="protein sequence ID" value="KAH3863837.1"/>
    <property type="molecule type" value="Genomic_DNA"/>
</dbReference>